<dbReference type="RefSeq" id="WP_041114680.1">
    <property type="nucleotide sequence ID" value="NZ_JARTHD010000065.1"/>
</dbReference>
<keyword evidence="2" id="KW-1185">Reference proteome</keyword>
<accession>A0ABR5ANM5</accession>
<reference evidence="1 2" key="1">
    <citation type="submission" date="2015-01" db="EMBL/GenBank/DDBJ databases">
        <title>Genome Assembly of Bacillus badius MTCC 1458.</title>
        <authorList>
            <person name="Verma A."/>
            <person name="Khatri I."/>
            <person name="Mual P."/>
            <person name="Subramanian S."/>
            <person name="Krishnamurthi S."/>
        </authorList>
    </citation>
    <scope>NUCLEOTIDE SEQUENCE [LARGE SCALE GENOMIC DNA]</scope>
    <source>
        <strain evidence="1 2">MTCC 1458</strain>
    </source>
</reference>
<sequence length="93" mass="11213">MTENKFLAWDWDERCYKKIPSNDVVEAIHIAWNYEFDVFRAEDKQLIFSGQEDNEGNSEMLKPYGLRLIDFDGYRRLLNIETGEVYFPSWHKE</sequence>
<dbReference type="Proteomes" id="UP000031982">
    <property type="component" value="Unassembled WGS sequence"/>
</dbReference>
<gene>
    <name evidence="1" type="ORF">SD77_3532</name>
</gene>
<dbReference type="EMBL" id="JXLP01000037">
    <property type="protein sequence ID" value="KIL72129.1"/>
    <property type="molecule type" value="Genomic_DNA"/>
</dbReference>
<proteinExistence type="predicted"/>
<name>A0ABR5ANM5_BACBA</name>
<protein>
    <submittedName>
        <fullName evidence="1">Uncharacterized protein</fullName>
    </submittedName>
</protein>
<evidence type="ECO:0000313" key="2">
    <source>
        <dbReference type="Proteomes" id="UP000031982"/>
    </source>
</evidence>
<comment type="caution">
    <text evidence="1">The sequence shown here is derived from an EMBL/GenBank/DDBJ whole genome shotgun (WGS) entry which is preliminary data.</text>
</comment>
<organism evidence="1 2">
    <name type="scientific">Bacillus badius</name>
    <dbReference type="NCBI Taxonomy" id="1455"/>
    <lineage>
        <taxon>Bacteria</taxon>
        <taxon>Bacillati</taxon>
        <taxon>Bacillota</taxon>
        <taxon>Bacilli</taxon>
        <taxon>Bacillales</taxon>
        <taxon>Bacillaceae</taxon>
        <taxon>Pseudobacillus</taxon>
    </lineage>
</organism>
<evidence type="ECO:0000313" key="1">
    <source>
        <dbReference type="EMBL" id="KIL72129.1"/>
    </source>
</evidence>